<dbReference type="InterPro" id="IPR047187">
    <property type="entry name" value="SF1_C_Upf1"/>
</dbReference>
<comment type="caution">
    <text evidence="3">The sequence shown here is derived from an EMBL/GenBank/DDBJ whole genome shotgun (WGS) entry which is preliminary data.</text>
</comment>
<evidence type="ECO:0000259" key="1">
    <source>
        <dbReference type="Pfam" id="PF13086"/>
    </source>
</evidence>
<evidence type="ECO:0000259" key="2">
    <source>
        <dbReference type="Pfam" id="PF13087"/>
    </source>
</evidence>
<dbReference type="InterPro" id="IPR027417">
    <property type="entry name" value="P-loop_NTPase"/>
</dbReference>
<evidence type="ECO:0000313" key="4">
    <source>
        <dbReference type="Proteomes" id="UP000704068"/>
    </source>
</evidence>
<dbReference type="PANTHER" id="PTHR10887:SF495">
    <property type="entry name" value="HELICASE SENATAXIN ISOFORM X1-RELATED"/>
    <property type="match status" value="1"/>
</dbReference>
<proteinExistence type="predicted"/>
<dbReference type="InterPro" id="IPR041677">
    <property type="entry name" value="DNA2/NAM7_AAA_11"/>
</dbReference>
<evidence type="ECO:0000313" key="3">
    <source>
        <dbReference type="EMBL" id="MBF0970919.1"/>
    </source>
</evidence>
<dbReference type="Gene3D" id="2.40.30.270">
    <property type="match status" value="1"/>
</dbReference>
<dbReference type="Pfam" id="PF13086">
    <property type="entry name" value="AAA_11"/>
    <property type="match status" value="2"/>
</dbReference>
<dbReference type="SUPFAM" id="SSF52540">
    <property type="entry name" value="P-loop containing nucleoside triphosphate hydrolases"/>
    <property type="match status" value="1"/>
</dbReference>
<feature type="domain" description="DNA2/NAM7 helicase helicase" evidence="1">
    <location>
        <begin position="669"/>
        <end position="760"/>
    </location>
</feature>
<accession>A0A929RZI4</accession>
<sequence>MNSCEPLDELNILRTVEDPIEFHIGLRHLLRDILEKALESSDLKFSGPYPQLHYLYIKRKISKATFLLANAFRARVEQLSLPELKQRREESTAAIAFLIEELFQVKLPDCWGIAPETTFLLHQKRREIKQTYVRAFVLDWNEATIQVHLKSYGDKVFKLAYQGSYNNGDWAYLEQLLFPNAQLNLIHPQFNGEHITCELVILEPDCLLNISAVAACISTYSPLQYLLSKFEPSISHKPYILLGNFAGQLLDEAINQAEEVDYANSALNFFRENALSLLAAEDLSSFHKEAKQQKANIDKAIQAIKKDDPFARTDQAILEPSFFCEMLGLQGRMDLLQEDFRLLIEQKAGKWDEWRQTHQEAHYVQMLLYLALLHFNFNIKNADVSCYLLYSKYSEGLRREGPAPRLLERAIKLRNQIVANEFLFAQEGGRTMIEQLQVEQLREKVGINEKFWQNYLAPSFQTTLQTIQNAPTLAKDYFFRFFRFIEREQLLSHLGSSSQAGDGFSSLWNATLEEKRENGNILEQLKLEYGHKLNPHKGFDQLILSVTAVNDNYLPNFRKGDKVVVYKYKRETTPDVRKTIVIRAAIEEITDTKITLRLNAPQKNQSVFSTPKGYAWAIEHDLTDASRSLYQGLFSFLQMPSSRRDVLLLQQKPAVRTYQRKGEYGSFNELVERALSAEDFFLIVGPPGTGKTSFGLMNILQEELLNPSALVLLTAYTNRAVDEICNKLVKANLDFVRIGKSITCEPAYRPYLLEEQLQAANNLTDVSTIIGRHRIFVGTTSTLIANNQLFLLRSFSLAIVDEASQFLEPQLLPLLAAQTRQGQWGIRRFVFIGDHKQLPAIVKQTERQSAVYEQSLRSIGLKDCRDSLFSRLYRAYENDPNLVFHLKKQGRMHPAIADFPDSFFYANLLSPVPCPHQEQSLPYCVYEDPLETIIAQHRVAFFAASPKAQSVSEKTNQTEASFIIHLVKTIKQLYHKNNLPFSKDTIGIIVPYRNQIALIKAQLEDDHTVDTVERYQGSERPIIIYGFTVHSQAQLNFLTANRFEENGALIDRKLNVALTRAKEQLFLVGNPQLLARDKVFRQLLTFCKDKEAYFSADNS</sequence>
<reference evidence="3" key="1">
    <citation type="submission" date="2020-04" db="EMBL/GenBank/DDBJ databases">
        <title>Deep metagenomics examines the oral microbiome during advanced dental caries in children, revealing novel taxa and co-occurrences with host molecules.</title>
        <authorList>
            <person name="Baker J.L."/>
            <person name="Morton J.T."/>
            <person name="Dinis M."/>
            <person name="Alvarez R."/>
            <person name="Tran N.C."/>
            <person name="Knight R."/>
            <person name="Edlund A."/>
        </authorList>
    </citation>
    <scope>NUCLEOTIDE SEQUENCE</scope>
    <source>
        <strain evidence="3">JCVI_34_bin.1</strain>
    </source>
</reference>
<dbReference type="AlphaFoldDB" id="A0A929RZI4"/>
<feature type="domain" description="DNA2/NAM7 helicase helicase" evidence="1">
    <location>
        <begin position="768"/>
        <end position="843"/>
    </location>
</feature>
<organism evidence="3 4">
    <name type="scientific">Alloprevotella tannerae</name>
    <dbReference type="NCBI Taxonomy" id="76122"/>
    <lineage>
        <taxon>Bacteria</taxon>
        <taxon>Pseudomonadati</taxon>
        <taxon>Bacteroidota</taxon>
        <taxon>Bacteroidia</taxon>
        <taxon>Bacteroidales</taxon>
        <taxon>Prevotellaceae</taxon>
        <taxon>Alloprevotella</taxon>
    </lineage>
</organism>
<dbReference type="PANTHER" id="PTHR10887">
    <property type="entry name" value="DNA2/NAM7 HELICASE FAMILY"/>
    <property type="match status" value="1"/>
</dbReference>
<dbReference type="Pfam" id="PF13087">
    <property type="entry name" value="AAA_12"/>
    <property type="match status" value="1"/>
</dbReference>
<dbReference type="GO" id="GO:0004386">
    <property type="term" value="F:helicase activity"/>
    <property type="evidence" value="ECO:0007669"/>
    <property type="project" value="InterPro"/>
</dbReference>
<dbReference type="Gene3D" id="3.40.50.300">
    <property type="entry name" value="P-loop containing nucleotide triphosphate hydrolases"/>
    <property type="match status" value="3"/>
</dbReference>
<dbReference type="InterPro" id="IPR045055">
    <property type="entry name" value="DNA2/NAM7-like"/>
</dbReference>
<protein>
    <submittedName>
        <fullName evidence="3">AAA family ATPase</fullName>
    </submittedName>
</protein>
<gene>
    <name evidence="3" type="ORF">HXK21_07760</name>
</gene>
<dbReference type="EMBL" id="JABZGR010000029">
    <property type="protein sequence ID" value="MBF0970919.1"/>
    <property type="molecule type" value="Genomic_DNA"/>
</dbReference>
<dbReference type="CDD" id="cd18808">
    <property type="entry name" value="SF1_C_Upf1"/>
    <property type="match status" value="1"/>
</dbReference>
<dbReference type="RefSeq" id="WP_303764554.1">
    <property type="nucleotide sequence ID" value="NZ_JABZGR010000029.1"/>
</dbReference>
<dbReference type="Proteomes" id="UP000704068">
    <property type="component" value="Unassembled WGS sequence"/>
</dbReference>
<dbReference type="InterPro" id="IPR041679">
    <property type="entry name" value="DNA2/NAM7-like_C"/>
</dbReference>
<name>A0A929RZI4_9BACT</name>
<feature type="domain" description="DNA2/NAM7 helicase-like C-terminal" evidence="2">
    <location>
        <begin position="866"/>
        <end position="1071"/>
    </location>
</feature>